<keyword evidence="3" id="KW-0812">Transmembrane</keyword>
<evidence type="ECO:0000256" key="3">
    <source>
        <dbReference type="SAM" id="Phobius"/>
    </source>
</evidence>
<protein>
    <submittedName>
        <fullName evidence="4">Uncharacterized protein</fullName>
    </submittedName>
</protein>
<feature type="transmembrane region" description="Helical" evidence="3">
    <location>
        <begin position="44"/>
        <end position="64"/>
    </location>
</feature>
<proteinExistence type="predicted"/>
<evidence type="ECO:0000313" key="4">
    <source>
        <dbReference type="EMBL" id="ANK06412.1"/>
    </source>
</evidence>
<feature type="compositionally biased region" description="Low complexity" evidence="2">
    <location>
        <begin position="190"/>
        <end position="201"/>
    </location>
</feature>
<keyword evidence="3" id="KW-0472">Membrane</keyword>
<keyword evidence="3" id="KW-1133">Transmembrane helix</keyword>
<evidence type="ECO:0000256" key="1">
    <source>
        <dbReference type="SAM" id="Coils"/>
    </source>
</evidence>
<evidence type="ECO:0000313" key="5">
    <source>
        <dbReference type="Proteomes" id="UP000183316"/>
    </source>
</evidence>
<dbReference type="EMBL" id="CP015085">
    <property type="protein sequence ID" value="ANK06412.1"/>
    <property type="molecule type" value="Genomic_DNA"/>
</dbReference>
<feature type="region of interest" description="Disordered" evidence="2">
    <location>
        <begin position="181"/>
        <end position="213"/>
    </location>
</feature>
<feature type="coiled-coil region" evidence="1">
    <location>
        <begin position="80"/>
        <end position="147"/>
    </location>
</feature>
<keyword evidence="1" id="KW-0175">Coiled coil</keyword>
<evidence type="ECO:0000256" key="2">
    <source>
        <dbReference type="SAM" id="MobiDB-lite"/>
    </source>
</evidence>
<sequence length="250" mass="27766">MPDAMRPAGGRTAIIRSASCANWHRDISHGEAAVVWHLVKKLPWRGILLAILINAFLVGLYAMGYRSGHDSAKRDGDTALSQLQSAFDAYKTEQATLENAALRAWARRYQEQVAAGQRAEAGYLEQIAQLESRNKQLQGQINDVTQRWIDEKGKSHPIECVFTRGFVRQYNAALGYDNASVDTGHSDSVAATGTRSGTATGQPETTDTRLRDSGVSQRDVLANIIDNAWQCRRWRNQINALLDEREGLQK</sequence>
<accession>A0A192CL14</accession>
<organism evidence="4 5">
    <name type="scientific">Escherichia coli O25b:H4</name>
    <dbReference type="NCBI Taxonomy" id="941280"/>
    <lineage>
        <taxon>Bacteria</taxon>
        <taxon>Pseudomonadati</taxon>
        <taxon>Pseudomonadota</taxon>
        <taxon>Gammaproteobacteria</taxon>
        <taxon>Enterobacterales</taxon>
        <taxon>Enterobacteriaceae</taxon>
        <taxon>Escherichia</taxon>
    </lineage>
</organism>
<dbReference type="AlphaFoldDB" id="A0A192CL14"/>
<gene>
    <name evidence="4" type="ORF">WLH_05151</name>
</gene>
<name>A0A192CL14_ECO25</name>
<reference evidence="4 5" key="1">
    <citation type="submission" date="2016-03" db="EMBL/GenBank/DDBJ databases">
        <title>Genome Sequence and Comparative Pathogenic Determinants of Uropathogenic Escherichia coli O25b:H4, a Clinical Isolate from Saudi Arabia.</title>
        <authorList>
            <person name="Alyamani E.A.J."/>
            <person name="Khiyami M.A."/>
            <person name="Booq R.Y."/>
            <person name="Bahwerth F.S."/>
            <person name="Vaisvil B."/>
            <person name="Schmitt D.P."/>
            <person name="Kapatral V."/>
        </authorList>
    </citation>
    <scope>NUCLEOTIDE SEQUENCE [LARGE SCALE GENOMIC DNA]</scope>
    <source>
        <strain evidence="4 5">O25b:H4</strain>
    </source>
</reference>
<dbReference type="Proteomes" id="UP000183316">
    <property type="component" value="Chromosome"/>
</dbReference>
<dbReference type="PATRIC" id="fig|941280.3.peg.5107"/>